<keyword evidence="2" id="KW-1185">Reference proteome</keyword>
<name>A0A0J6SIL7_9HYPH</name>
<dbReference type="EMBL" id="LABY01000123">
    <property type="protein sequence ID" value="KMO35090.1"/>
    <property type="molecule type" value="Genomic_DNA"/>
</dbReference>
<sequence length="102" mass="11080">MAPRRAHAAPDRPATLPAALAASLRKEAAQRGWTPESLARDCIDQYLEVALRHRVVLERMEQVDAALLQLAQTVGEIEAAAEAVEPGALCRYRPDRDPAGTP</sequence>
<dbReference type="PATRIC" id="fig|298794.3.peg.762"/>
<reference evidence="1 2" key="1">
    <citation type="submission" date="2015-03" db="EMBL/GenBank/DDBJ databases">
        <title>Genome sequencing of Methylobacterium variabile DSM 16961.</title>
        <authorList>
            <person name="Chaudhry V."/>
            <person name="Patil P.B."/>
        </authorList>
    </citation>
    <scope>NUCLEOTIDE SEQUENCE [LARGE SCALE GENOMIC DNA]</scope>
    <source>
        <strain evidence="1 2">DSM 16961</strain>
    </source>
</reference>
<dbReference type="Proteomes" id="UP000035955">
    <property type="component" value="Unassembled WGS sequence"/>
</dbReference>
<evidence type="ECO:0000313" key="2">
    <source>
        <dbReference type="Proteomes" id="UP000035955"/>
    </source>
</evidence>
<comment type="caution">
    <text evidence="1">The sequence shown here is derived from an EMBL/GenBank/DDBJ whole genome shotgun (WGS) entry which is preliminary data.</text>
</comment>
<gene>
    <name evidence="1" type="ORF">VQ02_17915</name>
</gene>
<protein>
    <submittedName>
        <fullName evidence="1">Uncharacterized protein</fullName>
    </submittedName>
</protein>
<organism evidence="1 2">
    <name type="scientific">Methylobacterium variabile</name>
    <dbReference type="NCBI Taxonomy" id="298794"/>
    <lineage>
        <taxon>Bacteria</taxon>
        <taxon>Pseudomonadati</taxon>
        <taxon>Pseudomonadota</taxon>
        <taxon>Alphaproteobacteria</taxon>
        <taxon>Hyphomicrobiales</taxon>
        <taxon>Methylobacteriaceae</taxon>
        <taxon>Methylobacterium</taxon>
    </lineage>
</organism>
<evidence type="ECO:0000313" key="1">
    <source>
        <dbReference type="EMBL" id="KMO35090.1"/>
    </source>
</evidence>
<accession>A0A0J6SIL7</accession>
<proteinExistence type="predicted"/>
<dbReference type="OrthoDB" id="7996803at2"/>
<dbReference type="AlphaFoldDB" id="A0A0J6SIL7"/>